<keyword evidence="1" id="KW-1133">Transmembrane helix</keyword>
<dbReference type="Proteomes" id="UP000024635">
    <property type="component" value="Unassembled WGS sequence"/>
</dbReference>
<keyword evidence="1" id="KW-0812">Transmembrane</keyword>
<evidence type="ECO:0000313" key="3">
    <source>
        <dbReference type="Proteomes" id="UP000024635"/>
    </source>
</evidence>
<dbReference type="EMBL" id="JARK01000152">
    <property type="protein sequence ID" value="EYC41857.1"/>
    <property type="molecule type" value="Genomic_DNA"/>
</dbReference>
<name>A0A016WRE6_9BILA</name>
<organism evidence="2 3">
    <name type="scientific">Ancylostoma ceylanicum</name>
    <dbReference type="NCBI Taxonomy" id="53326"/>
    <lineage>
        <taxon>Eukaryota</taxon>
        <taxon>Metazoa</taxon>
        <taxon>Ecdysozoa</taxon>
        <taxon>Nematoda</taxon>
        <taxon>Chromadorea</taxon>
        <taxon>Rhabditida</taxon>
        <taxon>Rhabditina</taxon>
        <taxon>Rhabditomorpha</taxon>
        <taxon>Strongyloidea</taxon>
        <taxon>Ancylostomatidae</taxon>
        <taxon>Ancylostomatinae</taxon>
        <taxon>Ancylostoma</taxon>
    </lineage>
</organism>
<evidence type="ECO:0000256" key="1">
    <source>
        <dbReference type="SAM" id="Phobius"/>
    </source>
</evidence>
<sequence>MWRMVYSIVRKGSGKGSIVGKGSTGITIGEEGGALAQESVWSSISPTQPVRCFLKVAPALIYAHFYMIVFCCNLLSSFSFMSQSTTTTSSEVVEGLFI</sequence>
<proteinExistence type="predicted"/>
<accession>A0A016WRE6</accession>
<reference evidence="3" key="1">
    <citation type="journal article" date="2015" name="Nat. Genet.">
        <title>The genome and transcriptome of the zoonotic hookworm Ancylostoma ceylanicum identify infection-specific gene families.</title>
        <authorList>
            <person name="Schwarz E.M."/>
            <person name="Hu Y."/>
            <person name="Antoshechkin I."/>
            <person name="Miller M.M."/>
            <person name="Sternberg P.W."/>
            <person name="Aroian R.V."/>
        </authorList>
    </citation>
    <scope>NUCLEOTIDE SEQUENCE</scope>
    <source>
        <strain evidence="3">HY135</strain>
    </source>
</reference>
<feature type="transmembrane region" description="Helical" evidence="1">
    <location>
        <begin position="59"/>
        <end position="81"/>
    </location>
</feature>
<comment type="caution">
    <text evidence="2">The sequence shown here is derived from an EMBL/GenBank/DDBJ whole genome shotgun (WGS) entry which is preliminary data.</text>
</comment>
<gene>
    <name evidence="2" type="primary">Acey_s0552.g3333</name>
    <name evidence="2" type="ORF">Y032_0552g3333</name>
</gene>
<keyword evidence="1" id="KW-0472">Membrane</keyword>
<protein>
    <submittedName>
        <fullName evidence="2">Uncharacterized protein</fullName>
    </submittedName>
</protein>
<evidence type="ECO:0000313" key="2">
    <source>
        <dbReference type="EMBL" id="EYC41857.1"/>
    </source>
</evidence>
<keyword evidence="3" id="KW-1185">Reference proteome</keyword>
<dbReference type="AlphaFoldDB" id="A0A016WRE6"/>